<comment type="function">
    <text evidence="3">Nucleoside triphosphate pyrophosphatase. May have a dual role in cell division arrest and in preventing the incorporation of modified nucleotides into cellular nucleic acids.</text>
</comment>
<comment type="catalytic activity">
    <reaction evidence="3">
        <text>a 2'-deoxyribonucleoside 5'-triphosphate + H2O = a 2'-deoxyribonucleoside 5'-phosphate + diphosphate + H(+)</text>
        <dbReference type="Rhea" id="RHEA:44644"/>
        <dbReference type="ChEBI" id="CHEBI:15377"/>
        <dbReference type="ChEBI" id="CHEBI:15378"/>
        <dbReference type="ChEBI" id="CHEBI:33019"/>
        <dbReference type="ChEBI" id="CHEBI:61560"/>
        <dbReference type="ChEBI" id="CHEBI:65317"/>
        <dbReference type="EC" id="3.6.1.9"/>
    </reaction>
</comment>
<dbReference type="EMBL" id="BONW01000002">
    <property type="protein sequence ID" value="GIG85726.1"/>
    <property type="molecule type" value="Genomic_DNA"/>
</dbReference>
<dbReference type="CDD" id="cd00555">
    <property type="entry name" value="Maf"/>
    <property type="match status" value="1"/>
</dbReference>
<protein>
    <recommendedName>
        <fullName evidence="3">Nucleoside triphosphate pyrophosphatase</fullName>
        <ecNumber evidence="3">3.6.1.9</ecNumber>
    </recommendedName>
    <alternativeName>
        <fullName evidence="3">Nucleotide pyrophosphatase</fullName>
        <shortName evidence="3">Nucleotide PPase</shortName>
    </alternativeName>
</protein>
<organism evidence="5 6">
    <name type="scientific">Plantactinospora endophytica</name>
    <dbReference type="NCBI Taxonomy" id="673535"/>
    <lineage>
        <taxon>Bacteria</taxon>
        <taxon>Bacillati</taxon>
        <taxon>Actinomycetota</taxon>
        <taxon>Actinomycetes</taxon>
        <taxon>Micromonosporales</taxon>
        <taxon>Micromonosporaceae</taxon>
        <taxon>Plantactinospora</taxon>
    </lineage>
</organism>
<dbReference type="InterPro" id="IPR003697">
    <property type="entry name" value="Maf-like"/>
</dbReference>
<dbReference type="Gene3D" id="3.90.950.10">
    <property type="match status" value="1"/>
</dbReference>
<evidence type="ECO:0000313" key="5">
    <source>
        <dbReference type="EMBL" id="GIG85726.1"/>
    </source>
</evidence>
<feature type="active site" description="Proton acceptor" evidence="3">
    <location>
        <position position="115"/>
    </location>
</feature>
<evidence type="ECO:0000313" key="6">
    <source>
        <dbReference type="Proteomes" id="UP000646749"/>
    </source>
</evidence>
<gene>
    <name evidence="5" type="ORF">Pen02_06620</name>
</gene>
<keyword evidence="3" id="KW-0546">Nucleotide metabolism</keyword>
<evidence type="ECO:0000256" key="2">
    <source>
        <dbReference type="ARBA" id="ARBA00022801"/>
    </source>
</evidence>
<sequence length="251" mass="26098">MSAPGRVALAAVRTTNRLRLVLASASPARRKLLHAAGIEPEVLVSGVDESQVDPSTPEALSLTLAQLKARTVAERLRQDRSSSADASTFSGSSGGSLGDAEPHPVDGRTLVLGCDSVLAFDGEILGKPADADEAVRRWQAMRGKSGVLHTGHCLIDLSTGREVARVAATAVYFAEITDDEIVAYVATGEPLQVAGAFTIDGLGGPFVDRVDGDPGTVIGLSLPLFRNLLGELDLRITDLWSDGGTAPAGPH</sequence>
<accession>A0ABQ4DUH9</accession>
<comment type="catalytic activity">
    <reaction evidence="3">
        <text>a ribonucleoside 5'-triphosphate + H2O = a ribonucleoside 5'-phosphate + diphosphate + H(+)</text>
        <dbReference type="Rhea" id="RHEA:23996"/>
        <dbReference type="ChEBI" id="CHEBI:15377"/>
        <dbReference type="ChEBI" id="CHEBI:15378"/>
        <dbReference type="ChEBI" id="CHEBI:33019"/>
        <dbReference type="ChEBI" id="CHEBI:58043"/>
        <dbReference type="ChEBI" id="CHEBI:61557"/>
        <dbReference type="EC" id="3.6.1.9"/>
    </reaction>
</comment>
<proteinExistence type="inferred from homology"/>
<comment type="cofactor">
    <cofactor evidence="1 3">
        <name>a divalent metal cation</name>
        <dbReference type="ChEBI" id="CHEBI:60240"/>
    </cofactor>
</comment>
<dbReference type="InterPro" id="IPR029001">
    <property type="entry name" value="ITPase-like_fam"/>
</dbReference>
<name>A0ABQ4DUH9_9ACTN</name>
<evidence type="ECO:0000256" key="3">
    <source>
        <dbReference type="HAMAP-Rule" id="MF_00528"/>
    </source>
</evidence>
<dbReference type="HAMAP" id="MF_00528">
    <property type="entry name" value="Maf"/>
    <property type="match status" value="1"/>
</dbReference>
<feature type="region of interest" description="Disordered" evidence="4">
    <location>
        <begin position="75"/>
        <end position="102"/>
    </location>
</feature>
<reference evidence="5 6" key="1">
    <citation type="submission" date="2021-01" db="EMBL/GenBank/DDBJ databases">
        <title>Whole genome shotgun sequence of Plantactinospora endophytica NBRC 110450.</title>
        <authorList>
            <person name="Komaki H."/>
            <person name="Tamura T."/>
        </authorList>
    </citation>
    <scope>NUCLEOTIDE SEQUENCE [LARGE SCALE GENOMIC DNA]</scope>
    <source>
        <strain evidence="5 6">NBRC 110450</strain>
    </source>
</reference>
<dbReference type="Pfam" id="PF02545">
    <property type="entry name" value="Maf"/>
    <property type="match status" value="1"/>
</dbReference>
<dbReference type="EC" id="3.6.1.9" evidence="3"/>
<comment type="similarity">
    <text evidence="3">Belongs to the Maf family.</text>
</comment>
<dbReference type="Proteomes" id="UP000646749">
    <property type="component" value="Unassembled WGS sequence"/>
</dbReference>
<keyword evidence="2 3" id="KW-0378">Hydrolase</keyword>
<comment type="caution">
    <text evidence="3">Lacks conserved residue(s) required for the propagation of feature annotation.</text>
</comment>
<keyword evidence="6" id="KW-1185">Reference proteome</keyword>
<dbReference type="PANTHER" id="PTHR43213">
    <property type="entry name" value="BIFUNCTIONAL DTTP/UTP PYROPHOSPHATASE/METHYLTRANSFERASE PROTEIN-RELATED"/>
    <property type="match status" value="1"/>
</dbReference>
<comment type="subcellular location">
    <subcellularLocation>
        <location evidence="3">Cytoplasm</location>
    </subcellularLocation>
</comment>
<evidence type="ECO:0000256" key="4">
    <source>
        <dbReference type="SAM" id="MobiDB-lite"/>
    </source>
</evidence>
<keyword evidence="3" id="KW-0963">Cytoplasm</keyword>
<dbReference type="NCBIfam" id="TIGR00172">
    <property type="entry name" value="maf"/>
    <property type="match status" value="1"/>
</dbReference>
<evidence type="ECO:0000256" key="1">
    <source>
        <dbReference type="ARBA" id="ARBA00001968"/>
    </source>
</evidence>
<dbReference type="PANTHER" id="PTHR43213:SF5">
    <property type="entry name" value="BIFUNCTIONAL DTTP_UTP PYROPHOSPHATASE_METHYLTRANSFERASE PROTEIN-RELATED"/>
    <property type="match status" value="1"/>
</dbReference>
<comment type="caution">
    <text evidence="5">The sequence shown here is derived from an EMBL/GenBank/DDBJ whole genome shotgun (WGS) entry which is preliminary data.</text>
</comment>
<dbReference type="SUPFAM" id="SSF52972">
    <property type="entry name" value="ITPase-like"/>
    <property type="match status" value="1"/>
</dbReference>